<evidence type="ECO:0000256" key="2">
    <source>
        <dbReference type="ARBA" id="ARBA00022692"/>
    </source>
</evidence>
<feature type="transmembrane region" description="Helical" evidence="5">
    <location>
        <begin position="216"/>
        <end position="240"/>
    </location>
</feature>
<keyword evidence="2 5" id="KW-0812">Transmembrane</keyword>
<feature type="transmembrane region" description="Helical" evidence="5">
    <location>
        <begin position="355"/>
        <end position="381"/>
    </location>
</feature>
<comment type="caution">
    <text evidence="6">The sequence shown here is derived from an EMBL/GenBank/DDBJ whole genome shotgun (WGS) entry which is preliminary data.</text>
</comment>
<organism evidence="6 7">
    <name type="scientific">Neptuniibacter pectenicola</name>
    <dbReference type="NCBI Taxonomy" id="1806669"/>
    <lineage>
        <taxon>Bacteria</taxon>
        <taxon>Pseudomonadati</taxon>
        <taxon>Pseudomonadota</taxon>
        <taxon>Gammaproteobacteria</taxon>
        <taxon>Oceanospirillales</taxon>
        <taxon>Oceanospirillaceae</taxon>
        <taxon>Neptuniibacter</taxon>
    </lineage>
</organism>
<evidence type="ECO:0000256" key="1">
    <source>
        <dbReference type="ARBA" id="ARBA00004141"/>
    </source>
</evidence>
<feature type="transmembrane region" description="Helical" evidence="5">
    <location>
        <begin position="37"/>
        <end position="53"/>
    </location>
</feature>
<evidence type="ECO:0000313" key="6">
    <source>
        <dbReference type="EMBL" id="MEM5536970.1"/>
    </source>
</evidence>
<feature type="transmembrane region" description="Helical" evidence="5">
    <location>
        <begin position="83"/>
        <end position="102"/>
    </location>
</feature>
<feature type="transmembrane region" description="Helical" evidence="5">
    <location>
        <begin position="12"/>
        <end position="31"/>
    </location>
</feature>
<feature type="transmembrane region" description="Helical" evidence="5">
    <location>
        <begin position="282"/>
        <end position="302"/>
    </location>
</feature>
<dbReference type="Pfam" id="PF00939">
    <property type="entry name" value="Na_sulph_symp"/>
    <property type="match status" value="1"/>
</dbReference>
<reference evidence="6 7" key="1">
    <citation type="submission" date="2024-03" db="EMBL/GenBank/DDBJ databases">
        <title>Community enrichment and isolation of bacterial strains for fucoidan degradation.</title>
        <authorList>
            <person name="Sichert A."/>
        </authorList>
    </citation>
    <scope>NUCLEOTIDE SEQUENCE [LARGE SCALE GENOMIC DNA]</scope>
    <source>
        <strain evidence="6 7">AS76</strain>
    </source>
</reference>
<gene>
    <name evidence="6" type="ORF">WNY58_11260</name>
</gene>
<name>A0ABU9TTD5_9GAMM</name>
<feature type="transmembrane region" description="Helical" evidence="5">
    <location>
        <begin position="433"/>
        <end position="456"/>
    </location>
</feature>
<accession>A0ABU9TTD5</accession>
<evidence type="ECO:0000256" key="5">
    <source>
        <dbReference type="SAM" id="Phobius"/>
    </source>
</evidence>
<protein>
    <submittedName>
        <fullName evidence="6">SLC13 family permease</fullName>
    </submittedName>
</protein>
<dbReference type="PANTHER" id="PTHR10283:SF82">
    <property type="entry name" value="SOLUTE CARRIER FAMILY 13 MEMBER 2"/>
    <property type="match status" value="1"/>
</dbReference>
<evidence type="ECO:0000313" key="7">
    <source>
        <dbReference type="Proteomes" id="UP001449225"/>
    </source>
</evidence>
<sequence>MINFDLNRSQLTAVILIPSIFAIAFFSALSGQFNTDQLIAACLILSTLVLLATSVIPEHLSALIFMAAAMLLAIAPADVVFSGFTSTACWLIFSGLIIGIAINETGLAKRIANIFTGRLDRSYGSLIGGIVLLSILLGFLMPSSIGRAVLVIPIAMAMGTHCGFKEGSNGQIGVALAAAFGCHVPTFAILPANVPNMVLIGTAETMHNWTPMYAEYLLLHFPVLGLIKALLIIGAIMWLFPDTPTRSSKVVHSEPVSKQEYKLMGIMVVTLGFWLTDSFHHISAAWIGLAAVCILLMPKIGVVNQQSFQNKFNISSLIFVVGILGLGALINHSGIGESVGEQLNTWLPLSKDHPLLSYLSLSLTAFTTGMVATLPGVPAILTPFAEQMSDKSGFALEAVLMTQVLGFSTILFPFQSAPLMVGMQLAGVPLRHAAKLCFVITPLTILLLFPLDYLWWRLLGWL</sequence>
<dbReference type="Proteomes" id="UP001449225">
    <property type="component" value="Unassembled WGS sequence"/>
</dbReference>
<feature type="transmembrane region" description="Helical" evidence="5">
    <location>
        <begin position="171"/>
        <end position="190"/>
    </location>
</feature>
<feature type="transmembrane region" description="Helical" evidence="5">
    <location>
        <begin position="393"/>
        <end position="413"/>
    </location>
</feature>
<dbReference type="EMBL" id="JBBMRA010000010">
    <property type="protein sequence ID" value="MEM5536970.1"/>
    <property type="molecule type" value="Genomic_DNA"/>
</dbReference>
<keyword evidence="4 5" id="KW-0472">Membrane</keyword>
<keyword evidence="3 5" id="KW-1133">Transmembrane helix</keyword>
<dbReference type="RefSeq" id="WP_075109543.1">
    <property type="nucleotide sequence ID" value="NZ_JBBMRA010000010.1"/>
</dbReference>
<evidence type="ECO:0000256" key="3">
    <source>
        <dbReference type="ARBA" id="ARBA00022989"/>
    </source>
</evidence>
<evidence type="ECO:0000256" key="4">
    <source>
        <dbReference type="ARBA" id="ARBA00023136"/>
    </source>
</evidence>
<feature type="transmembrane region" description="Helical" evidence="5">
    <location>
        <begin position="123"/>
        <end position="141"/>
    </location>
</feature>
<dbReference type="PANTHER" id="PTHR10283">
    <property type="entry name" value="SOLUTE CARRIER FAMILY 13 MEMBER"/>
    <property type="match status" value="1"/>
</dbReference>
<keyword evidence="7" id="KW-1185">Reference proteome</keyword>
<proteinExistence type="predicted"/>
<comment type="subcellular location">
    <subcellularLocation>
        <location evidence="1">Membrane</location>
        <topology evidence="1">Multi-pass membrane protein</topology>
    </subcellularLocation>
</comment>
<feature type="transmembrane region" description="Helical" evidence="5">
    <location>
        <begin position="314"/>
        <end position="335"/>
    </location>
</feature>
<dbReference type="InterPro" id="IPR001898">
    <property type="entry name" value="SLC13A/DASS"/>
</dbReference>